<reference evidence="1" key="1">
    <citation type="submission" date="2022-04" db="EMBL/GenBank/DDBJ databases">
        <title>Genome of the entomopathogenic fungus Entomophthora muscae.</title>
        <authorList>
            <person name="Elya C."/>
            <person name="Lovett B.R."/>
            <person name="Lee E."/>
            <person name="Macias A.M."/>
            <person name="Hajek A.E."/>
            <person name="De Bivort B.L."/>
            <person name="Kasson M.T."/>
            <person name="De Fine Licht H.H."/>
            <person name="Stajich J.E."/>
        </authorList>
    </citation>
    <scope>NUCLEOTIDE SEQUENCE</scope>
    <source>
        <strain evidence="1">Berkeley</strain>
    </source>
</reference>
<evidence type="ECO:0000313" key="2">
    <source>
        <dbReference type="Proteomes" id="UP001165960"/>
    </source>
</evidence>
<name>A0ACC2UU39_9FUNG</name>
<protein>
    <submittedName>
        <fullName evidence="1">Uncharacterized protein</fullName>
    </submittedName>
</protein>
<dbReference type="Proteomes" id="UP001165960">
    <property type="component" value="Unassembled WGS sequence"/>
</dbReference>
<evidence type="ECO:0000313" key="1">
    <source>
        <dbReference type="EMBL" id="KAJ9090640.1"/>
    </source>
</evidence>
<accession>A0ACC2UU39</accession>
<proteinExistence type="predicted"/>
<sequence length="353" mass="39579">MARHLMKENAKLLKKVDKLEYELSQAYDCSRYNESFPVRTQLPLIEEDVPIAIATLKSKLAQSEETIVKQRLQLEAQDARVLDLEDKLNSLSDSTLVAQLNQTHPHIPEAKLSRRTSVLVENGYVDTNIRGFVTEHFKLEKAMERNPSTISHALRSPVHVSSTGEQLPLPIYSTGILKEPLPPIDLSSVSASQISSPAHSRNSSLNQLVKSMSISSLAKDTPQFSSGKSKKPPSSNGNAPSWNNEKRVMEATIKGLETALQDSYQQHTSLHTSIHKLSARLESADFLLKKQKESHKQALDTLMDQIERSKLEAASFQRQLQDITRQNATMNGQLQEALAQLSVQEKKPRFFCF</sequence>
<keyword evidence="2" id="KW-1185">Reference proteome</keyword>
<organism evidence="1 2">
    <name type="scientific">Entomophthora muscae</name>
    <dbReference type="NCBI Taxonomy" id="34485"/>
    <lineage>
        <taxon>Eukaryota</taxon>
        <taxon>Fungi</taxon>
        <taxon>Fungi incertae sedis</taxon>
        <taxon>Zoopagomycota</taxon>
        <taxon>Entomophthoromycotina</taxon>
        <taxon>Entomophthoromycetes</taxon>
        <taxon>Entomophthorales</taxon>
        <taxon>Entomophthoraceae</taxon>
        <taxon>Entomophthora</taxon>
    </lineage>
</organism>
<gene>
    <name evidence="1" type="ORF">DSO57_1000488</name>
</gene>
<comment type="caution">
    <text evidence="1">The sequence shown here is derived from an EMBL/GenBank/DDBJ whole genome shotgun (WGS) entry which is preliminary data.</text>
</comment>
<dbReference type="EMBL" id="QTSX02000001">
    <property type="protein sequence ID" value="KAJ9090640.1"/>
    <property type="molecule type" value="Genomic_DNA"/>
</dbReference>